<organism evidence="8 9">
    <name type="scientific">Fusarium torreyae</name>
    <dbReference type="NCBI Taxonomy" id="1237075"/>
    <lineage>
        <taxon>Eukaryota</taxon>
        <taxon>Fungi</taxon>
        <taxon>Dikarya</taxon>
        <taxon>Ascomycota</taxon>
        <taxon>Pezizomycotina</taxon>
        <taxon>Sordariomycetes</taxon>
        <taxon>Hypocreomycetidae</taxon>
        <taxon>Hypocreales</taxon>
        <taxon>Nectriaceae</taxon>
        <taxon>Fusarium</taxon>
    </lineage>
</organism>
<evidence type="ECO:0000313" key="8">
    <source>
        <dbReference type="EMBL" id="KAJ4247482.1"/>
    </source>
</evidence>
<evidence type="ECO:0000256" key="2">
    <source>
        <dbReference type="ARBA" id="ARBA00005995"/>
    </source>
</evidence>
<evidence type="ECO:0000256" key="6">
    <source>
        <dbReference type="RuleBase" id="RU362067"/>
    </source>
</evidence>
<dbReference type="Gene3D" id="3.50.50.60">
    <property type="entry name" value="FAD/NAD(P)-binding domain"/>
    <property type="match status" value="2"/>
</dbReference>
<reference evidence="8" key="1">
    <citation type="submission" date="2022-09" db="EMBL/GenBank/DDBJ databases">
        <title>Fusarium specimens isolated from Avocado Roots.</title>
        <authorList>
            <person name="Stajich J."/>
            <person name="Roper C."/>
            <person name="Heimlech-Rivalta G."/>
        </authorList>
    </citation>
    <scope>NUCLEOTIDE SEQUENCE</scope>
    <source>
        <strain evidence="8">CF00136</strain>
    </source>
</reference>
<comment type="caution">
    <text evidence="8">The sequence shown here is derived from an EMBL/GenBank/DDBJ whole genome shotgun (WGS) entry which is preliminary data.</text>
</comment>
<dbReference type="InterPro" id="IPR002937">
    <property type="entry name" value="Amino_oxidase"/>
</dbReference>
<dbReference type="Pfam" id="PF01593">
    <property type="entry name" value="Amino_oxidase"/>
    <property type="match status" value="1"/>
</dbReference>
<keyword evidence="3 6" id="KW-0560">Oxidoreductase</keyword>
<keyword evidence="9" id="KW-1185">Reference proteome</keyword>
<feature type="domain" description="Amine oxidase" evidence="7">
    <location>
        <begin position="50"/>
        <end position="474"/>
    </location>
</feature>
<feature type="binding site" evidence="5">
    <location>
        <position position="376"/>
    </location>
    <ligand>
        <name>substrate</name>
    </ligand>
</feature>
<dbReference type="EMBL" id="JAOQAZ010000039">
    <property type="protein sequence ID" value="KAJ4247482.1"/>
    <property type="molecule type" value="Genomic_DNA"/>
</dbReference>
<feature type="binding site" evidence="5">
    <location>
        <position position="50"/>
    </location>
    <ligand>
        <name>FAD</name>
        <dbReference type="ChEBI" id="CHEBI:57692"/>
    </ligand>
</feature>
<name>A0A9W8V8Z7_9HYPO</name>
<evidence type="ECO:0000256" key="5">
    <source>
        <dbReference type="PIRSR" id="PIRSR601613-1"/>
    </source>
</evidence>
<dbReference type="Gene3D" id="3.90.660.10">
    <property type="match status" value="2"/>
</dbReference>
<dbReference type="EC" id="1.4.3.-" evidence="6"/>
<evidence type="ECO:0000256" key="1">
    <source>
        <dbReference type="ARBA" id="ARBA00001974"/>
    </source>
</evidence>
<dbReference type="InterPro" id="IPR001613">
    <property type="entry name" value="Flavin_amine_oxidase"/>
</dbReference>
<protein>
    <recommendedName>
        <fullName evidence="6">Amine oxidase</fullName>
        <ecNumber evidence="6">1.4.3.-</ecNumber>
    </recommendedName>
</protein>
<accession>A0A9W8V8Z7</accession>
<dbReference type="PRINTS" id="PR00757">
    <property type="entry name" value="AMINEOXDASEF"/>
</dbReference>
<comment type="similarity">
    <text evidence="2 6">Belongs to the flavin monoamine oxidase family.</text>
</comment>
<evidence type="ECO:0000259" key="7">
    <source>
        <dbReference type="Pfam" id="PF01593"/>
    </source>
</evidence>
<dbReference type="SUPFAM" id="SSF51905">
    <property type="entry name" value="FAD/NAD(P)-binding domain"/>
    <property type="match status" value="1"/>
</dbReference>
<dbReference type="InterPro" id="IPR036188">
    <property type="entry name" value="FAD/NAD-bd_sf"/>
</dbReference>
<dbReference type="PANTHER" id="PTHR43563">
    <property type="entry name" value="AMINE OXIDASE"/>
    <property type="match status" value="1"/>
</dbReference>
<sequence>MATKDGFYLQNDTGTLQYGLKCTGGINPPTNISIKKASCYDVIVIGAGYSGLTACRDLCMAGFNALLLEGRDRIGGRTYTAEVDGHLYEMGGTWVHWNQPHVYREMTRYGLTSFLTSHDQSVGLNYYTTYLDGKRREISHEEAHSMTEKAFTKLCDVDGKLGREVMPYPHDPHFNPKVKQWEQMSVAQRLEQIRSSLTDDEASILEARLSSIYGTDMDEAGLFDILRWWALGGYTMDGLYETGDEFKIPTGQSSFARCFFDEALQTGNLSYSFNTAVQTIEDKVDRIIVNQSWEAKRVICTVPLNVLEHIRFEPVLNLAKTAAMRLRNINHGAKFHFEVRGTTLRSWSSACFPVTRACSAFGDGLTPRGNTHVVSFGSNKQFSAPEEDARNYVSDCKKLHDMDVEKTIWHNWSTDPFSRGSWCMFPPDFNFEHLAALQNLEGNIMFANSDWASGWRGFIDGAIERGGLAAKRVLDDSRPSKIVPKI</sequence>
<proteinExistence type="inferred from homology"/>
<dbReference type="PANTHER" id="PTHR43563:SF1">
    <property type="entry name" value="AMINE OXIDASE [FLAVIN-CONTAINING] B"/>
    <property type="match status" value="1"/>
</dbReference>
<gene>
    <name evidence="8" type="ORF">NW762_013158</name>
</gene>
<dbReference type="AlphaFoldDB" id="A0A9W8V8Z7"/>
<keyword evidence="6" id="KW-0285">Flavoprotein</keyword>
<comment type="cofactor">
    <cofactor evidence="1 6">
        <name>FAD</name>
        <dbReference type="ChEBI" id="CHEBI:57692"/>
    </cofactor>
</comment>
<keyword evidence="6" id="KW-0274">FAD</keyword>
<dbReference type="Proteomes" id="UP001152049">
    <property type="component" value="Unassembled WGS sequence"/>
</dbReference>
<comment type="catalytic activity">
    <reaction evidence="4">
        <text>a secondary aliphatic amine + O2 + H2O = a primary amine + an aldehyde + H2O2</text>
        <dbReference type="Rhea" id="RHEA:26414"/>
        <dbReference type="ChEBI" id="CHEBI:15377"/>
        <dbReference type="ChEBI" id="CHEBI:15379"/>
        <dbReference type="ChEBI" id="CHEBI:16240"/>
        <dbReference type="ChEBI" id="CHEBI:17478"/>
        <dbReference type="ChEBI" id="CHEBI:58855"/>
        <dbReference type="ChEBI" id="CHEBI:65296"/>
        <dbReference type="EC" id="1.4.3.4"/>
    </reaction>
</comment>
<feature type="binding site" evidence="5">
    <location>
        <position position="277"/>
    </location>
    <ligand>
        <name>FAD</name>
        <dbReference type="ChEBI" id="CHEBI:57692"/>
    </ligand>
</feature>
<dbReference type="GO" id="GO:0097621">
    <property type="term" value="F:monoamine oxidase activity"/>
    <property type="evidence" value="ECO:0007669"/>
    <property type="project" value="UniProtKB-EC"/>
</dbReference>
<evidence type="ECO:0000256" key="4">
    <source>
        <dbReference type="ARBA" id="ARBA00048448"/>
    </source>
</evidence>
<evidence type="ECO:0000256" key="3">
    <source>
        <dbReference type="ARBA" id="ARBA00023002"/>
    </source>
</evidence>
<dbReference type="InterPro" id="IPR050703">
    <property type="entry name" value="Flavin_MAO"/>
</dbReference>
<evidence type="ECO:0000313" key="9">
    <source>
        <dbReference type="Proteomes" id="UP001152049"/>
    </source>
</evidence>
<dbReference type="OrthoDB" id="7777654at2759"/>